<feature type="transmembrane region" description="Helical" evidence="1">
    <location>
        <begin position="21"/>
        <end position="40"/>
    </location>
</feature>
<organism evidence="2 3">
    <name type="scientific">Parapedobacter koreensis</name>
    <dbReference type="NCBI Taxonomy" id="332977"/>
    <lineage>
        <taxon>Bacteria</taxon>
        <taxon>Pseudomonadati</taxon>
        <taxon>Bacteroidota</taxon>
        <taxon>Sphingobacteriia</taxon>
        <taxon>Sphingobacteriales</taxon>
        <taxon>Sphingobacteriaceae</taxon>
        <taxon>Parapedobacter</taxon>
    </lineage>
</organism>
<evidence type="ECO:0000313" key="2">
    <source>
        <dbReference type="EMBL" id="SEL41555.1"/>
    </source>
</evidence>
<keyword evidence="3" id="KW-1185">Reference proteome</keyword>
<accession>A0A1H7Q245</accession>
<dbReference type="AlphaFoldDB" id="A0A1H7Q245"/>
<dbReference type="RefSeq" id="WP_143053886.1">
    <property type="nucleotide sequence ID" value="NZ_FNZR01000005.1"/>
</dbReference>
<proteinExistence type="predicted"/>
<evidence type="ECO:0000256" key="1">
    <source>
        <dbReference type="SAM" id="Phobius"/>
    </source>
</evidence>
<reference evidence="3" key="1">
    <citation type="submission" date="2016-10" db="EMBL/GenBank/DDBJ databases">
        <authorList>
            <person name="Varghese N."/>
            <person name="Submissions S."/>
        </authorList>
    </citation>
    <scope>NUCLEOTIDE SEQUENCE [LARGE SCALE GENOMIC DNA]</scope>
    <source>
        <strain evidence="3">Jip14</strain>
    </source>
</reference>
<sequence>MASDYTNTRNNRPRQSGVAKLFTALAFGCALVGALVAFFIDLPAVAVKESDTSICSCKVEMIIDTTGADWFYYDTPIDFTLEEEVEFLPAKQEGGSVMDP</sequence>
<keyword evidence="1" id="KW-0472">Membrane</keyword>
<dbReference type="STRING" id="332977.SAMN05421740_105112"/>
<gene>
    <name evidence="2" type="ORF">SAMN05421740_105112</name>
</gene>
<dbReference type="EMBL" id="FNZR01000005">
    <property type="protein sequence ID" value="SEL41555.1"/>
    <property type="molecule type" value="Genomic_DNA"/>
</dbReference>
<protein>
    <submittedName>
        <fullName evidence="2">Uncharacterized protein</fullName>
    </submittedName>
</protein>
<keyword evidence="1" id="KW-0812">Transmembrane</keyword>
<name>A0A1H7Q245_9SPHI</name>
<keyword evidence="1" id="KW-1133">Transmembrane helix</keyword>
<dbReference type="Proteomes" id="UP000198916">
    <property type="component" value="Unassembled WGS sequence"/>
</dbReference>
<evidence type="ECO:0000313" key="3">
    <source>
        <dbReference type="Proteomes" id="UP000198916"/>
    </source>
</evidence>